<evidence type="ECO:0000256" key="10">
    <source>
        <dbReference type="ARBA" id="ARBA00023277"/>
    </source>
</evidence>
<feature type="active site" description="Tele-UMP-histidine intermediate" evidence="11">
    <location>
        <position position="165"/>
    </location>
</feature>
<dbReference type="InterPro" id="IPR005850">
    <property type="entry name" value="GalP_Utransf_C"/>
</dbReference>
<dbReference type="FunFam" id="3.30.428.10:FF:000001">
    <property type="entry name" value="Galactose-1-phosphate uridylyltransferase"/>
    <property type="match status" value="1"/>
</dbReference>
<dbReference type="Pfam" id="PF02744">
    <property type="entry name" value="GalP_UDP_tr_C"/>
    <property type="match status" value="1"/>
</dbReference>
<comment type="catalytic activity">
    <reaction evidence="1 12">
        <text>alpha-D-galactose 1-phosphate + UDP-alpha-D-glucose = alpha-D-glucose 1-phosphate + UDP-alpha-D-galactose</text>
        <dbReference type="Rhea" id="RHEA:13989"/>
        <dbReference type="ChEBI" id="CHEBI:58336"/>
        <dbReference type="ChEBI" id="CHEBI:58601"/>
        <dbReference type="ChEBI" id="CHEBI:58885"/>
        <dbReference type="ChEBI" id="CHEBI:66914"/>
        <dbReference type="EC" id="2.7.7.12"/>
    </reaction>
</comment>
<feature type="domain" description="Galactose-1-phosphate uridyl transferase C-terminal" evidence="14">
    <location>
        <begin position="186"/>
        <end position="348"/>
    </location>
</feature>
<dbReference type="AlphaFoldDB" id="A0A1B6MA70"/>
<dbReference type="NCBIfam" id="NF008724">
    <property type="entry name" value="PRK11720.1"/>
    <property type="match status" value="1"/>
</dbReference>
<keyword evidence="10 12" id="KW-0119">Carbohydrate metabolism</keyword>
<dbReference type="InterPro" id="IPR005849">
    <property type="entry name" value="GalP_Utransf_N"/>
</dbReference>
<evidence type="ECO:0000256" key="3">
    <source>
        <dbReference type="ARBA" id="ARBA00004947"/>
    </source>
</evidence>
<dbReference type="Gene3D" id="3.30.428.10">
    <property type="entry name" value="HIT-like"/>
    <property type="match status" value="2"/>
</dbReference>
<dbReference type="UniPathway" id="UPA00214"/>
<name>A0A1B6MA70_9HEMI</name>
<evidence type="ECO:0000259" key="13">
    <source>
        <dbReference type="Pfam" id="PF01087"/>
    </source>
</evidence>
<dbReference type="SUPFAM" id="SSF54197">
    <property type="entry name" value="HIT-like"/>
    <property type="match status" value="2"/>
</dbReference>
<dbReference type="GO" id="GO:0008270">
    <property type="term" value="F:zinc ion binding"/>
    <property type="evidence" value="ECO:0007669"/>
    <property type="project" value="InterPro"/>
</dbReference>
<organism evidence="15">
    <name type="scientific">Graphocephala atropunctata</name>
    <dbReference type="NCBI Taxonomy" id="36148"/>
    <lineage>
        <taxon>Eukaryota</taxon>
        <taxon>Metazoa</taxon>
        <taxon>Ecdysozoa</taxon>
        <taxon>Arthropoda</taxon>
        <taxon>Hexapoda</taxon>
        <taxon>Insecta</taxon>
        <taxon>Pterygota</taxon>
        <taxon>Neoptera</taxon>
        <taxon>Paraneoptera</taxon>
        <taxon>Hemiptera</taxon>
        <taxon>Auchenorrhyncha</taxon>
        <taxon>Membracoidea</taxon>
        <taxon>Cicadellidae</taxon>
        <taxon>Cicadellinae</taxon>
        <taxon>Cicadellini</taxon>
        <taxon>Graphocephala</taxon>
    </lineage>
</organism>
<accession>A0A1B6MA70</accession>
<comment type="pathway">
    <text evidence="3 12">Carbohydrate metabolism; galactose metabolism.</text>
</comment>
<evidence type="ECO:0000256" key="6">
    <source>
        <dbReference type="ARBA" id="ARBA00022695"/>
    </source>
</evidence>
<dbReference type="PROSITE" id="PS00117">
    <property type="entry name" value="GAL_P_UDP_TRANSF_I"/>
    <property type="match status" value="1"/>
</dbReference>
<evidence type="ECO:0000256" key="4">
    <source>
        <dbReference type="ARBA" id="ARBA00010951"/>
    </source>
</evidence>
<dbReference type="EMBL" id="GEBQ01007158">
    <property type="protein sequence ID" value="JAT32819.1"/>
    <property type="molecule type" value="Transcribed_RNA"/>
</dbReference>
<evidence type="ECO:0000256" key="2">
    <source>
        <dbReference type="ARBA" id="ARBA00001947"/>
    </source>
</evidence>
<dbReference type="FunFam" id="3.30.428.10:FF:000002">
    <property type="entry name" value="Galactose-1-phosphate uridylyltransferase"/>
    <property type="match status" value="1"/>
</dbReference>
<dbReference type="NCBIfam" id="TIGR00209">
    <property type="entry name" value="galT_1"/>
    <property type="match status" value="1"/>
</dbReference>
<gene>
    <name evidence="15" type="ORF">g.22414</name>
</gene>
<dbReference type="InterPro" id="IPR001937">
    <property type="entry name" value="GalP_UDPtransf1"/>
</dbReference>
<reference evidence="15" key="1">
    <citation type="submission" date="2015-11" db="EMBL/GenBank/DDBJ databases">
        <title>De novo transcriptome assembly of four potential Pierce s Disease insect vectors from Arizona vineyards.</title>
        <authorList>
            <person name="Tassone E.E."/>
        </authorList>
    </citation>
    <scope>NUCLEOTIDE SEQUENCE</scope>
</reference>
<feature type="domain" description="Galactose-1-phosphate uridyl transferase N-terminal" evidence="13">
    <location>
        <begin position="2"/>
        <end position="175"/>
    </location>
</feature>
<evidence type="ECO:0000256" key="9">
    <source>
        <dbReference type="ARBA" id="ARBA00023144"/>
    </source>
</evidence>
<dbReference type="GO" id="GO:0008108">
    <property type="term" value="F:UDP-glucose:hexose-1-phosphate uridylyltransferase activity"/>
    <property type="evidence" value="ECO:0007669"/>
    <property type="project" value="UniProtKB-EC"/>
</dbReference>
<evidence type="ECO:0000313" key="15">
    <source>
        <dbReference type="EMBL" id="JAT32819.1"/>
    </source>
</evidence>
<dbReference type="EC" id="2.7.7.12" evidence="12"/>
<evidence type="ECO:0000256" key="11">
    <source>
        <dbReference type="PIRSR" id="PIRSR000808-1"/>
    </source>
</evidence>
<evidence type="ECO:0000259" key="14">
    <source>
        <dbReference type="Pfam" id="PF02744"/>
    </source>
</evidence>
<evidence type="ECO:0000256" key="8">
    <source>
        <dbReference type="ARBA" id="ARBA00022833"/>
    </source>
</evidence>
<keyword evidence="9 12" id="KW-0299">Galactose metabolism</keyword>
<dbReference type="PANTHER" id="PTHR11943">
    <property type="entry name" value="GALACTOSE-1-PHOSPHATE URIDYLYLTRANSFERASE"/>
    <property type="match status" value="1"/>
</dbReference>
<proteinExistence type="inferred from homology"/>
<keyword evidence="8" id="KW-0862">Zinc</keyword>
<dbReference type="InterPro" id="IPR036265">
    <property type="entry name" value="HIT-like_sf"/>
</dbReference>
<keyword evidence="6 12" id="KW-0548">Nucleotidyltransferase</keyword>
<dbReference type="GO" id="GO:0033499">
    <property type="term" value="P:galactose catabolic process via UDP-galactose, Leloir pathway"/>
    <property type="evidence" value="ECO:0007669"/>
    <property type="project" value="TreeGrafter"/>
</dbReference>
<dbReference type="PIRSF" id="PIRSF000808">
    <property type="entry name" value="GalT"/>
    <property type="match status" value="1"/>
</dbReference>
<evidence type="ECO:0000256" key="12">
    <source>
        <dbReference type="RuleBase" id="RU000506"/>
    </source>
</evidence>
<keyword evidence="7 12" id="KW-0479">Metal-binding</keyword>
<evidence type="ECO:0000256" key="1">
    <source>
        <dbReference type="ARBA" id="ARBA00001107"/>
    </source>
</evidence>
<keyword evidence="5 12" id="KW-0808">Transferase</keyword>
<comment type="similarity">
    <text evidence="4 12">Belongs to the galactose-1-phosphate uridylyltransferase type 1 family.</text>
</comment>
<dbReference type="InterPro" id="IPR019779">
    <property type="entry name" value="GalP_UDPtransf1_His-AS"/>
</dbReference>
<sequence length="351" mass="40335">MAFSATDHQHNRYNPLRGEWVLVSPHRMKRPWSGQVEAAADPNIPEFDPQNPLCPGVTRPNSQVNPNYESTFVFNNDFPALLEDVPSPPESDNDLFQMAAARGVCRVMCFHPKSNITLPLMSQTEIRAVIDKWVDETTELGRTYDWVQIFENKGAIMGCSNPHPHCQIWASSFLPNEPRIKDSNLLNYYKKHGRPLLLDYVEQEIDKKERVVVSNSDWVVVVPFWATWPYETMVLPRSYVQRFTDLKDNQRESLADIIKQITIKYDNLFKVSFPYSMGWHGAPTGSKLNSDNSHWVFHGLFYPPLLRSATVKKFMVGYEMLAQSQRDLTAEQAADILRQLPTIHYSASKTT</sequence>
<dbReference type="PANTHER" id="PTHR11943:SF1">
    <property type="entry name" value="GALACTOSE-1-PHOSPHATE URIDYLYLTRANSFERASE"/>
    <property type="match status" value="1"/>
</dbReference>
<dbReference type="CDD" id="cd00608">
    <property type="entry name" value="GalT"/>
    <property type="match status" value="1"/>
</dbReference>
<dbReference type="Pfam" id="PF01087">
    <property type="entry name" value="GalP_UDP_transf"/>
    <property type="match status" value="1"/>
</dbReference>
<protein>
    <recommendedName>
        <fullName evidence="12">Galactose-1-phosphate uridylyltransferase</fullName>
        <ecNumber evidence="12">2.7.7.12</ecNumber>
    </recommendedName>
</protein>
<comment type="cofactor">
    <cofactor evidence="2">
        <name>Zn(2+)</name>
        <dbReference type="ChEBI" id="CHEBI:29105"/>
    </cofactor>
</comment>
<evidence type="ECO:0000256" key="7">
    <source>
        <dbReference type="ARBA" id="ARBA00022723"/>
    </source>
</evidence>
<dbReference type="GO" id="GO:0005737">
    <property type="term" value="C:cytoplasm"/>
    <property type="evidence" value="ECO:0007669"/>
    <property type="project" value="TreeGrafter"/>
</dbReference>
<evidence type="ECO:0000256" key="5">
    <source>
        <dbReference type="ARBA" id="ARBA00022679"/>
    </source>
</evidence>